<organism evidence="3 4">
    <name type="scientific">Azorhizobium oxalatiphilum</name>
    <dbReference type="NCBI Taxonomy" id="980631"/>
    <lineage>
        <taxon>Bacteria</taxon>
        <taxon>Pseudomonadati</taxon>
        <taxon>Pseudomonadota</taxon>
        <taxon>Alphaproteobacteria</taxon>
        <taxon>Hyphomicrobiales</taxon>
        <taxon>Xanthobacteraceae</taxon>
        <taxon>Azorhizobium</taxon>
    </lineage>
</organism>
<gene>
    <name evidence="3" type="ORF">GCM10007301_02050</name>
</gene>
<protein>
    <submittedName>
        <fullName evidence="3">Cobaltochelatase subunit CobN</fullName>
    </submittedName>
</protein>
<dbReference type="EMBL" id="BMCT01000001">
    <property type="protein sequence ID" value="GGF46153.1"/>
    <property type="molecule type" value="Genomic_DNA"/>
</dbReference>
<feature type="domain" description="CobN/magnesium chelatase" evidence="2">
    <location>
        <begin position="142"/>
        <end position="766"/>
    </location>
</feature>
<feature type="domain" description="CobN/magnesium chelatase" evidence="2">
    <location>
        <begin position="769"/>
        <end position="1164"/>
    </location>
</feature>
<dbReference type="InterPro" id="IPR003672">
    <property type="entry name" value="CobN/Mg_chltase"/>
</dbReference>
<evidence type="ECO:0000256" key="1">
    <source>
        <dbReference type="SAM" id="MobiDB-lite"/>
    </source>
</evidence>
<feature type="region of interest" description="Disordered" evidence="1">
    <location>
        <begin position="231"/>
        <end position="271"/>
    </location>
</feature>
<sequence>MHILATTSASIEDLAEPIDLRLPPADVLALSFTDSDLLALAAAWRLERDTLPALRLARLKDLRHPMSVDLWIDRTARQAKVIVVRLLGGLDWWRYGAEQLSALARRQGIALALLPGEDQDDPRLAALSTVAPDELAALLACFRQGGPVNMGALLKRTARLAGRDAGMPAPAAPVPQAAFYQPGTGMVGLDAVLSQSGTASGTDGNTAGSNPVRIAATDEIAVRSVSQPAVSTPVPFRSPNLPPLPLAGEGWGGGTAGHTSHAAPTRQPPATGTPPRALLLFYRSMWLAGDIAPIDALADALAARGIAPVPLFVASLKEPASRAFVRQAIADTAPDIILTATAFAAGEADDVFAPGGPPVLQVVPATTARQAWETNARGLAAADLAMHVVLPELDGRVLAGAISFKTLSDSDDDLAFASAHNAPYADGIAHAADKAAALIRLARTPRAERRLMIVMPDYPGVPGRTGYAVGLDVPESTRRLLATLRSEGYAVDAPPEDARALLEALTAGGEAVRYPLDAYKARLATLPPETQAAIHAAWGPPEADADLARNAFAFRAASFGKAVVALAPERGASLDRRADYHDPTLPPRHALLAFGFWLRESLDAHALIHMGAHGTLEWLPGKTVALTPACFPQALLGELPIIYPFIVSNPGEAAQAKRRVAALTLGHLPPPLAHAGLSEAEQRLEQLVDEYAQADGLDRRRRERLARLIVETAADTGLATVAGVAADDDADTALRQIDAWLCDVKDLAVKDGLHIYGSSEDGDDMRRQSGEAERTALLAALDGRHIPAGPAGAPARGRRDVLPTGRNLFTADPRAIPTPTALDLGRLAADEVVRAFLQEHGDYPHALVIDLWGSATLRTGGEEIAQGLSLMGCRPQWDAGTGRVTGIEVLPPAALGRPRVDVTWRISGLFRDIFPAQVALIDAATRAVAARADEGTDNPLAASGETDRIFGAAPGAYGAGIEERLARGLFEERSELGQSYLDHASHAYGGADGAARPAPGAFATQVARADGLLHGTDDPARDLLDGGEDAAFIGGFAAAAEKLGKAVDLIVLDTTDPARPKARDLATALARIVHGRVSDTFIAGQMRHGPRGASELLETVDRLIAFAETTGRVADGLIDALHAAYLRDEAVRAFLLAQNPAAAAQMARRFSDARRRGLWHPRRNDIDADLDALRREAVPCPAAE</sequence>
<dbReference type="Proteomes" id="UP000606044">
    <property type="component" value="Unassembled WGS sequence"/>
</dbReference>
<keyword evidence="4" id="KW-1185">Reference proteome</keyword>
<name>A0A917BHP6_9HYPH</name>
<reference evidence="3" key="2">
    <citation type="submission" date="2020-09" db="EMBL/GenBank/DDBJ databases">
        <authorList>
            <person name="Sun Q."/>
            <person name="Sedlacek I."/>
        </authorList>
    </citation>
    <scope>NUCLEOTIDE SEQUENCE</scope>
    <source>
        <strain evidence="3">CCM 7897</strain>
    </source>
</reference>
<evidence type="ECO:0000313" key="3">
    <source>
        <dbReference type="EMBL" id="GGF46153.1"/>
    </source>
</evidence>
<dbReference type="PANTHER" id="PTHR44119">
    <property type="entry name" value="MAGNESIUM-CHELATASE SUBUNIT CHLH, CHLOROPLASTIC"/>
    <property type="match status" value="1"/>
</dbReference>
<comment type="caution">
    <text evidence="3">The sequence shown here is derived from an EMBL/GenBank/DDBJ whole genome shotgun (WGS) entry which is preliminary data.</text>
</comment>
<accession>A0A917BHP6</accession>
<dbReference type="CDD" id="cd10150">
    <property type="entry name" value="CobN_like"/>
    <property type="match status" value="1"/>
</dbReference>
<dbReference type="PANTHER" id="PTHR44119:SF4">
    <property type="entry name" value="AEROBIC COBALTOCHELATASE SUBUNIT COBN"/>
    <property type="match status" value="1"/>
</dbReference>
<dbReference type="NCBIfam" id="NF008973">
    <property type="entry name" value="PRK12321.1"/>
    <property type="match status" value="1"/>
</dbReference>
<evidence type="ECO:0000313" key="4">
    <source>
        <dbReference type="Proteomes" id="UP000606044"/>
    </source>
</evidence>
<reference evidence="3" key="1">
    <citation type="journal article" date="2014" name="Int. J. Syst. Evol. Microbiol.">
        <title>Complete genome sequence of Corynebacterium casei LMG S-19264T (=DSM 44701T), isolated from a smear-ripened cheese.</title>
        <authorList>
            <consortium name="US DOE Joint Genome Institute (JGI-PGF)"/>
            <person name="Walter F."/>
            <person name="Albersmeier A."/>
            <person name="Kalinowski J."/>
            <person name="Ruckert C."/>
        </authorList>
    </citation>
    <scope>NUCLEOTIDE SEQUENCE</scope>
    <source>
        <strain evidence="3">CCM 7897</strain>
    </source>
</reference>
<dbReference type="AlphaFoldDB" id="A0A917BHP6"/>
<evidence type="ECO:0000259" key="2">
    <source>
        <dbReference type="Pfam" id="PF02514"/>
    </source>
</evidence>
<proteinExistence type="predicted"/>
<dbReference type="Pfam" id="PF02514">
    <property type="entry name" value="CobN-Mg_chel"/>
    <property type="match status" value="2"/>
</dbReference>
<dbReference type="RefSeq" id="WP_188574575.1">
    <property type="nucleotide sequence ID" value="NZ_BMCT01000001.1"/>
</dbReference>